<reference evidence="2 3" key="1">
    <citation type="submission" date="2020-01" db="EMBL/GenBank/DDBJ databases">
        <authorList>
            <consortium name="DOE Joint Genome Institute"/>
            <person name="Haridas S."/>
            <person name="Albert R."/>
            <person name="Binder M."/>
            <person name="Bloem J."/>
            <person name="Labutti K."/>
            <person name="Salamov A."/>
            <person name="Andreopoulos B."/>
            <person name="Baker S.E."/>
            <person name="Barry K."/>
            <person name="Bills G."/>
            <person name="Bluhm B.H."/>
            <person name="Cannon C."/>
            <person name="Castanera R."/>
            <person name="Culley D.E."/>
            <person name="Daum C."/>
            <person name="Ezra D."/>
            <person name="Gonzalez J.B."/>
            <person name="Henrissat B."/>
            <person name="Kuo A."/>
            <person name="Liang C."/>
            <person name="Lipzen A."/>
            <person name="Lutzoni F."/>
            <person name="Magnuson J."/>
            <person name="Mondo S."/>
            <person name="Nolan M."/>
            <person name="Ohm R."/>
            <person name="Pangilinan J."/>
            <person name="Park H.-J.H."/>
            <person name="Ramirez L."/>
            <person name="Alfaro M."/>
            <person name="Sun H."/>
            <person name="Tritt A."/>
            <person name="Yoshinaga Y."/>
            <person name="Zwiers L.-H.L."/>
            <person name="Turgeon B.G."/>
            <person name="Goodwin S.B."/>
            <person name="Spatafora J.W."/>
            <person name="Crous P.W."/>
            <person name="Grigoriev I.V."/>
        </authorList>
    </citation>
    <scope>NUCLEOTIDE SEQUENCE [LARGE SCALE GENOMIC DNA]</scope>
    <source>
        <strain evidence="2 3">CBS 611.86</strain>
    </source>
</reference>
<feature type="transmembrane region" description="Helical" evidence="1">
    <location>
        <begin position="16"/>
        <end position="34"/>
    </location>
</feature>
<evidence type="ECO:0000256" key="1">
    <source>
        <dbReference type="SAM" id="Phobius"/>
    </source>
</evidence>
<keyword evidence="1" id="KW-0812">Transmembrane</keyword>
<dbReference type="EMBL" id="JAADJZ010000005">
    <property type="protein sequence ID" value="KAF2875206.1"/>
    <property type="molecule type" value="Genomic_DNA"/>
</dbReference>
<keyword evidence="3" id="KW-1185">Reference proteome</keyword>
<name>A0A7C8IDG6_9PLEO</name>
<gene>
    <name evidence="2" type="ORF">BDV95DRAFT_564517</name>
</gene>
<proteinExistence type="predicted"/>
<keyword evidence="1" id="KW-0472">Membrane</keyword>
<accession>A0A7C8IDG6</accession>
<organism evidence="2 3">
    <name type="scientific">Massariosphaeria phaeospora</name>
    <dbReference type="NCBI Taxonomy" id="100035"/>
    <lineage>
        <taxon>Eukaryota</taxon>
        <taxon>Fungi</taxon>
        <taxon>Dikarya</taxon>
        <taxon>Ascomycota</taxon>
        <taxon>Pezizomycotina</taxon>
        <taxon>Dothideomycetes</taxon>
        <taxon>Pleosporomycetidae</taxon>
        <taxon>Pleosporales</taxon>
        <taxon>Pleosporales incertae sedis</taxon>
        <taxon>Massariosphaeria</taxon>
    </lineage>
</organism>
<evidence type="ECO:0000313" key="3">
    <source>
        <dbReference type="Proteomes" id="UP000481861"/>
    </source>
</evidence>
<sequence>MTSHLSPSSACLTPTLQWRLYLFLLLFQALCYRLHQELYSVPIKTPIRFPARKTRTGTHAFISARPPRTSDIRSHRSVILSAERY</sequence>
<keyword evidence="1" id="KW-1133">Transmembrane helix</keyword>
<protein>
    <submittedName>
        <fullName evidence="2">Uncharacterized protein</fullName>
    </submittedName>
</protein>
<evidence type="ECO:0000313" key="2">
    <source>
        <dbReference type="EMBL" id="KAF2875206.1"/>
    </source>
</evidence>
<comment type="caution">
    <text evidence="2">The sequence shown here is derived from an EMBL/GenBank/DDBJ whole genome shotgun (WGS) entry which is preliminary data.</text>
</comment>
<dbReference type="AlphaFoldDB" id="A0A7C8IDG6"/>
<dbReference type="Proteomes" id="UP000481861">
    <property type="component" value="Unassembled WGS sequence"/>
</dbReference>